<reference evidence="6" key="1">
    <citation type="submission" date="2022-11" db="UniProtKB">
        <authorList>
            <consortium name="WormBaseParasite"/>
        </authorList>
    </citation>
    <scope>IDENTIFICATION</scope>
</reference>
<keyword evidence="1" id="KW-0479">Metal-binding</keyword>
<evidence type="ECO:0000313" key="6">
    <source>
        <dbReference type="WBParaSite" id="nRc.2.0.1.t24890-RA"/>
    </source>
</evidence>
<protein>
    <submittedName>
        <fullName evidence="6">BED-type domain-containing protein</fullName>
    </submittedName>
</protein>
<sequence>MEFFFTISTTDEQKAICNYCAKEISHGDQDKHGFGHSGLKKHLTHPTINRKYLNEQKSAEKEIFHESDEETSSKINAKLELQKYLDEKVTKVEDPFDCWKIRRNECHLL</sequence>
<proteinExistence type="predicted"/>
<evidence type="ECO:0000256" key="1">
    <source>
        <dbReference type="ARBA" id="ARBA00022723"/>
    </source>
</evidence>
<name>A0A915JEE1_ROMCU</name>
<evidence type="ECO:0000256" key="2">
    <source>
        <dbReference type="ARBA" id="ARBA00022771"/>
    </source>
</evidence>
<accession>A0A915JEE1</accession>
<feature type="domain" description="BED-type" evidence="4">
    <location>
        <begin position="4"/>
        <end position="45"/>
    </location>
</feature>
<dbReference type="Pfam" id="PF02892">
    <property type="entry name" value="zf-BED"/>
    <property type="match status" value="1"/>
</dbReference>
<dbReference type="WBParaSite" id="nRc.2.0.1.t24890-RA">
    <property type="protein sequence ID" value="nRc.2.0.1.t24890-RA"/>
    <property type="gene ID" value="nRc.2.0.1.g24890"/>
</dbReference>
<dbReference type="Proteomes" id="UP000887565">
    <property type="component" value="Unplaced"/>
</dbReference>
<keyword evidence="2" id="KW-0863">Zinc-finger</keyword>
<evidence type="ECO:0000259" key="4">
    <source>
        <dbReference type="Pfam" id="PF02892"/>
    </source>
</evidence>
<evidence type="ECO:0000313" key="5">
    <source>
        <dbReference type="Proteomes" id="UP000887565"/>
    </source>
</evidence>
<keyword evidence="3" id="KW-0862">Zinc</keyword>
<dbReference type="InterPro" id="IPR003656">
    <property type="entry name" value="Znf_BED"/>
</dbReference>
<evidence type="ECO:0000256" key="3">
    <source>
        <dbReference type="ARBA" id="ARBA00022833"/>
    </source>
</evidence>
<organism evidence="5 6">
    <name type="scientific">Romanomermis culicivorax</name>
    <name type="common">Nematode worm</name>
    <dbReference type="NCBI Taxonomy" id="13658"/>
    <lineage>
        <taxon>Eukaryota</taxon>
        <taxon>Metazoa</taxon>
        <taxon>Ecdysozoa</taxon>
        <taxon>Nematoda</taxon>
        <taxon>Enoplea</taxon>
        <taxon>Dorylaimia</taxon>
        <taxon>Mermithida</taxon>
        <taxon>Mermithoidea</taxon>
        <taxon>Mermithidae</taxon>
        <taxon>Romanomermis</taxon>
    </lineage>
</organism>
<dbReference type="GO" id="GO:0008270">
    <property type="term" value="F:zinc ion binding"/>
    <property type="evidence" value="ECO:0007669"/>
    <property type="project" value="UniProtKB-KW"/>
</dbReference>
<dbReference type="AlphaFoldDB" id="A0A915JEE1"/>
<keyword evidence="5" id="KW-1185">Reference proteome</keyword>
<dbReference type="GO" id="GO:0003677">
    <property type="term" value="F:DNA binding"/>
    <property type="evidence" value="ECO:0007669"/>
    <property type="project" value="InterPro"/>
</dbReference>